<proteinExistence type="inferred from homology"/>
<sequence>MRALVTGAGRGIGLAVCRHLADAGFEVVASARRLADAEAAGTGRAVRLDVTDAGSVAAALDQAGPVDILVNNAGVLLDAGAPPESVPPELVAETLAVNALGALRVSQAVLPGMFDRGWGRIVMVSSGTGAFSHGLFTGAPAYSVSKTALNAVTVLLANSARGRGVLVNAVNPGRVRTRMMPEADGDPATAAADIAWAATLPGDGPTGTFFRSREPIDW</sequence>
<evidence type="ECO:0000256" key="2">
    <source>
        <dbReference type="RuleBase" id="RU000363"/>
    </source>
</evidence>
<name>A0A0H3D875_AMYMU</name>
<dbReference type="AlphaFoldDB" id="A0A0H3D875"/>
<dbReference type="PANTHER" id="PTHR42760">
    <property type="entry name" value="SHORT-CHAIN DEHYDROGENASES/REDUCTASES FAMILY MEMBER"/>
    <property type="match status" value="1"/>
</dbReference>
<dbReference type="RefSeq" id="WP_013227265.1">
    <property type="nucleotide sequence ID" value="NC_014318.1"/>
</dbReference>
<dbReference type="Proteomes" id="UP000000328">
    <property type="component" value="Chromosome"/>
</dbReference>
<comment type="similarity">
    <text evidence="1 2">Belongs to the short-chain dehydrogenases/reductases (SDR) family.</text>
</comment>
<organism evidence="3 4">
    <name type="scientific">Amycolatopsis mediterranei (strain U-32)</name>
    <dbReference type="NCBI Taxonomy" id="749927"/>
    <lineage>
        <taxon>Bacteria</taxon>
        <taxon>Bacillati</taxon>
        <taxon>Actinomycetota</taxon>
        <taxon>Actinomycetes</taxon>
        <taxon>Pseudonocardiales</taxon>
        <taxon>Pseudonocardiaceae</taxon>
        <taxon>Amycolatopsis</taxon>
    </lineage>
</organism>
<dbReference type="Pfam" id="PF00106">
    <property type="entry name" value="adh_short"/>
    <property type="match status" value="1"/>
</dbReference>
<dbReference type="SUPFAM" id="SSF51735">
    <property type="entry name" value="NAD(P)-binding Rossmann-fold domains"/>
    <property type="match status" value="1"/>
</dbReference>
<dbReference type="GeneID" id="92873153"/>
<dbReference type="PATRIC" id="fig|749927.5.peg.5643"/>
<dbReference type="InterPro" id="IPR002347">
    <property type="entry name" value="SDR_fam"/>
</dbReference>
<dbReference type="PANTHER" id="PTHR42760:SF135">
    <property type="entry name" value="BLL7886 PROTEIN"/>
    <property type="match status" value="1"/>
</dbReference>
<dbReference type="HOGENOM" id="CLU_010194_9_0_11"/>
<evidence type="ECO:0000313" key="4">
    <source>
        <dbReference type="Proteomes" id="UP000000328"/>
    </source>
</evidence>
<dbReference type="OrthoDB" id="9781117at2"/>
<dbReference type="GO" id="GO:0030497">
    <property type="term" value="P:fatty acid elongation"/>
    <property type="evidence" value="ECO:0007669"/>
    <property type="project" value="TreeGrafter"/>
</dbReference>
<protein>
    <submittedName>
        <fullName evidence="3">Short-chain dehydrogenase/reductase SDR</fullName>
    </submittedName>
</protein>
<dbReference type="EMBL" id="CP002000">
    <property type="protein sequence ID" value="ADJ47205.1"/>
    <property type="molecule type" value="Genomic_DNA"/>
</dbReference>
<dbReference type="GO" id="GO:0016616">
    <property type="term" value="F:oxidoreductase activity, acting on the CH-OH group of donors, NAD or NADP as acceptor"/>
    <property type="evidence" value="ECO:0007669"/>
    <property type="project" value="TreeGrafter"/>
</dbReference>
<evidence type="ECO:0000256" key="1">
    <source>
        <dbReference type="ARBA" id="ARBA00006484"/>
    </source>
</evidence>
<dbReference type="KEGG" id="amd:AMED_5445"/>
<dbReference type="PRINTS" id="PR00080">
    <property type="entry name" value="SDRFAMILY"/>
</dbReference>
<dbReference type="eggNOG" id="COG1028">
    <property type="taxonomic scope" value="Bacteria"/>
</dbReference>
<dbReference type="Gene3D" id="3.40.50.720">
    <property type="entry name" value="NAD(P)-binding Rossmann-like Domain"/>
    <property type="match status" value="1"/>
</dbReference>
<gene>
    <name evidence="3" type="ordered locus">AMED_5445</name>
</gene>
<dbReference type="PRINTS" id="PR00081">
    <property type="entry name" value="GDHRDH"/>
</dbReference>
<dbReference type="InterPro" id="IPR036291">
    <property type="entry name" value="NAD(P)-bd_dom_sf"/>
</dbReference>
<reference evidence="3 4" key="1">
    <citation type="journal article" date="2010" name="Cell Res.">
        <title>Complete genome sequence of the rifamycin SV-producing Amycolatopsis mediterranei U32 revealed its genetic characteristics in phylogeny and metabolism.</title>
        <authorList>
            <person name="Zhao W."/>
            <person name="Zhong Y."/>
            <person name="Yuan H."/>
            <person name="Wang J."/>
            <person name="Zheng H."/>
            <person name="Wang Y."/>
            <person name="Cen X."/>
            <person name="Xu F."/>
            <person name="Bai J."/>
            <person name="Han X."/>
            <person name="Lu G."/>
            <person name="Zhu Y."/>
            <person name="Shao Z."/>
            <person name="Yan H."/>
            <person name="Li C."/>
            <person name="Peng N."/>
            <person name="Zhang Z."/>
            <person name="Zhang Y."/>
            <person name="Lin W."/>
            <person name="Fan Y."/>
            <person name="Qin Z."/>
            <person name="Hu Y."/>
            <person name="Zhu B."/>
            <person name="Wang S."/>
            <person name="Ding X."/>
            <person name="Zhao G.P."/>
        </authorList>
    </citation>
    <scope>NUCLEOTIDE SEQUENCE [LARGE SCALE GENOMIC DNA]</scope>
    <source>
        <strain evidence="4">U-32</strain>
    </source>
</reference>
<evidence type="ECO:0000313" key="3">
    <source>
        <dbReference type="EMBL" id="ADJ47205.1"/>
    </source>
</evidence>
<accession>A0A0H3D875</accession>